<evidence type="ECO:0000313" key="2">
    <source>
        <dbReference type="EMBL" id="TRL29028.1"/>
    </source>
</evidence>
<dbReference type="SUPFAM" id="SSF54427">
    <property type="entry name" value="NTF2-like"/>
    <property type="match status" value="1"/>
</dbReference>
<dbReference type="InterPro" id="IPR037401">
    <property type="entry name" value="SnoaL-like"/>
</dbReference>
<protein>
    <submittedName>
        <fullName evidence="2">Nuclear transport factor 2 family protein</fullName>
    </submittedName>
</protein>
<dbReference type="Pfam" id="PF12680">
    <property type="entry name" value="SnoaL_2"/>
    <property type="match status" value="1"/>
</dbReference>
<accession>A0A549SHB1</accession>
<dbReference type="AlphaFoldDB" id="A0A549SHB1"/>
<evidence type="ECO:0000313" key="3">
    <source>
        <dbReference type="Proteomes" id="UP000316781"/>
    </source>
</evidence>
<feature type="domain" description="SnoaL-like" evidence="1">
    <location>
        <begin position="33"/>
        <end position="133"/>
    </location>
</feature>
<comment type="caution">
    <text evidence="2">The sequence shown here is derived from an EMBL/GenBank/DDBJ whole genome shotgun (WGS) entry which is preliminary data.</text>
</comment>
<proteinExistence type="predicted"/>
<reference evidence="2 3" key="1">
    <citation type="submission" date="2019-07" db="EMBL/GenBank/DDBJ databases">
        <title>Ln-dependent methylotrophs.</title>
        <authorList>
            <person name="Tani A."/>
        </authorList>
    </citation>
    <scope>NUCLEOTIDE SEQUENCE [LARGE SCALE GENOMIC DNA]</scope>
    <source>
        <strain evidence="2 3">SM89A</strain>
    </source>
</reference>
<dbReference type="RefSeq" id="WP_142864126.1">
    <property type="nucleotide sequence ID" value="NZ_VJMF01000076.1"/>
</dbReference>
<sequence length="153" mass="17371">MTNSEDFFSRPPPGLDRDEIRRRVELLARQPAENGDFGVVRDFCAQDVVCEFVGDKSRIPYAGRHFGVDALLNILRAINIDFAQSEQQIDDVIIDSGGVAMRRSIRWRHRGTGLEGRVDLADFIRFENGLIVELIEFRDSITILSIQGDPPWP</sequence>
<dbReference type="Proteomes" id="UP000316781">
    <property type="component" value="Unassembled WGS sequence"/>
</dbReference>
<gene>
    <name evidence="2" type="ORF">FM996_17760</name>
</gene>
<evidence type="ECO:0000259" key="1">
    <source>
        <dbReference type="Pfam" id="PF12680"/>
    </source>
</evidence>
<dbReference type="Gene3D" id="3.10.450.50">
    <property type="match status" value="1"/>
</dbReference>
<dbReference type="InterPro" id="IPR032710">
    <property type="entry name" value="NTF2-like_dom_sf"/>
</dbReference>
<dbReference type="EMBL" id="VJMF01000076">
    <property type="protein sequence ID" value="TRL29028.1"/>
    <property type="molecule type" value="Genomic_DNA"/>
</dbReference>
<organism evidence="2 3">
    <name type="scientific">Methylosinus sporium</name>
    <dbReference type="NCBI Taxonomy" id="428"/>
    <lineage>
        <taxon>Bacteria</taxon>
        <taxon>Pseudomonadati</taxon>
        <taxon>Pseudomonadota</taxon>
        <taxon>Alphaproteobacteria</taxon>
        <taxon>Hyphomicrobiales</taxon>
        <taxon>Methylocystaceae</taxon>
        <taxon>Methylosinus</taxon>
    </lineage>
</organism>
<name>A0A549SHB1_METSR</name>